<proteinExistence type="predicted"/>
<dbReference type="RefSeq" id="WP_109305280.1">
    <property type="nucleotide sequence ID" value="NZ_BJUF01000016.1"/>
</dbReference>
<dbReference type="Proteomes" id="UP000245938">
    <property type="component" value="Unassembled WGS sequence"/>
</dbReference>
<comment type="caution">
    <text evidence="1">The sequence shown here is derived from an EMBL/GenBank/DDBJ whole genome shotgun (WGS) entry which is preliminary data.</text>
</comment>
<dbReference type="SMART" id="SM00710">
    <property type="entry name" value="PbH1"/>
    <property type="match status" value="6"/>
</dbReference>
<protein>
    <recommendedName>
        <fullName evidence="3">Right handed beta helix domain-containing protein</fullName>
    </recommendedName>
</protein>
<dbReference type="EMBL" id="QFVR01000004">
    <property type="protein sequence ID" value="PWI26257.1"/>
    <property type="molecule type" value="Genomic_DNA"/>
</dbReference>
<sequence length="783" mass="87022">MRTNIVVFLTTILLVIIAAMTIQPSLEAHAKTYTISTTSKPANTTYTKYKSYNNDTKHYYLVRSYLEKIEEDGGGTLVLKKGKYTISNTLYVPTAATLKMSTGVNIVKGTTTGNASFNPSKTIFQIIDIYTATLQKGTAAEYDGAHKVKIIGSGTATIDLNNSAKSHGIIMAHANSVQIQGIHFKNNNTGSFIQIAGSKNVTVTDNTFEDASSKTKIPAILLETAAANATTYKVSWNEYDNTPNTTIKIINNKFKNQYAALQTASYMDGKLQKSVIIQQNKFSNIWTEALRMVNWYKPLIENNHFEMSGQKSAATIIAIGVTNPTIKKNRFISSAKPLSFEAFSDANDALVNVLSLANKRDLASNMGQGLTNYEIILPAGDYNNTGDTVEFSNMSDLNKDVYYFNDDMEPLNKSYPYRPSYNNQTRTYYVLRSIMEQLEEQGGGKIVIEKGDYTITNSLFVPSNVTIELQDGVTLYKGIDSGAVTMPASNSIFQFVAPSKGSVKGSVGGFNGSQNIKLYSEGRATIDLQEKFFSFAVIMAHTKNISFENIDFKNMNSGHFIELDASKDVLIDHCRFIGSVSVDNMTKEAINLDTPDLATKGFSSSWSNFDRTATEDIVIQNSQFITLDRAIGTHKYSGDGVIQGVAYKSMPHTRVTIRNNIFEDIRNDAIRAMNWDHPIIEGNTFKHIGGQDKGKRAILSSGSYSPLFQNNDFSHVGRAMQFFPWKNSVNAVEYAIIYDKLPAASLRALETNKGKDLDEYFIRISAKYKVYTNPKKVQFKQYW</sequence>
<dbReference type="OrthoDB" id="2455455at2"/>
<dbReference type="InterPro" id="IPR011050">
    <property type="entry name" value="Pectin_lyase_fold/virulence"/>
</dbReference>
<gene>
    <name evidence="1" type="ORF">DEX24_04850</name>
</gene>
<evidence type="ECO:0000313" key="1">
    <source>
        <dbReference type="EMBL" id="PWI26257.1"/>
    </source>
</evidence>
<dbReference type="AlphaFoldDB" id="A0A2U3ANZ8"/>
<dbReference type="InterPro" id="IPR006626">
    <property type="entry name" value="PbH1"/>
</dbReference>
<dbReference type="Gene3D" id="2.160.20.10">
    <property type="entry name" value="Single-stranded right-handed beta-helix, Pectin lyase-like"/>
    <property type="match status" value="2"/>
</dbReference>
<dbReference type="InterPro" id="IPR012334">
    <property type="entry name" value="Pectin_lyas_fold"/>
</dbReference>
<evidence type="ECO:0000313" key="2">
    <source>
        <dbReference type="Proteomes" id="UP000245938"/>
    </source>
</evidence>
<organism evidence="1 2">
    <name type="scientific">Kurthia sibirica</name>
    <dbReference type="NCBI Taxonomy" id="202750"/>
    <lineage>
        <taxon>Bacteria</taxon>
        <taxon>Bacillati</taxon>
        <taxon>Bacillota</taxon>
        <taxon>Bacilli</taxon>
        <taxon>Bacillales</taxon>
        <taxon>Caryophanaceae</taxon>
        <taxon>Kurthia</taxon>
    </lineage>
</organism>
<accession>A0A2U3ANZ8</accession>
<evidence type="ECO:0008006" key="3">
    <source>
        <dbReference type="Google" id="ProtNLM"/>
    </source>
</evidence>
<reference evidence="1 2" key="1">
    <citation type="submission" date="2018-05" db="EMBL/GenBank/DDBJ databases">
        <title>Kurthia sibirica genome sequence.</title>
        <authorList>
            <person name="Maclea K.S."/>
            <person name="Goen A.E."/>
        </authorList>
    </citation>
    <scope>NUCLEOTIDE SEQUENCE [LARGE SCALE GENOMIC DNA]</scope>
    <source>
        <strain evidence="1 2">ATCC 49154</strain>
    </source>
</reference>
<dbReference type="SUPFAM" id="SSF51126">
    <property type="entry name" value="Pectin lyase-like"/>
    <property type="match status" value="2"/>
</dbReference>
<name>A0A2U3ANZ8_9BACL</name>
<keyword evidence="2" id="KW-1185">Reference proteome</keyword>